<keyword evidence="2 7" id="KW-0813">Transport</keyword>
<dbReference type="GO" id="GO:0005886">
    <property type="term" value="C:plasma membrane"/>
    <property type="evidence" value="ECO:0007669"/>
    <property type="project" value="UniProtKB-SubCell"/>
</dbReference>
<keyword evidence="3" id="KW-1003">Cell membrane</keyword>
<keyword evidence="6 7" id="KW-0472">Membrane</keyword>
<protein>
    <submittedName>
        <fullName evidence="9">Carbohydrate ABC transporter membrane protein 2 (CUT1 family)</fullName>
    </submittedName>
</protein>
<dbReference type="Proteomes" id="UP000295064">
    <property type="component" value="Unassembled WGS sequence"/>
</dbReference>
<dbReference type="RefSeq" id="WP_133514328.1">
    <property type="nucleotide sequence ID" value="NZ_SNWX01000004.1"/>
</dbReference>
<feature type="domain" description="ABC transmembrane type-1" evidence="8">
    <location>
        <begin position="73"/>
        <end position="264"/>
    </location>
</feature>
<dbReference type="PROSITE" id="PS50928">
    <property type="entry name" value="ABC_TM1"/>
    <property type="match status" value="1"/>
</dbReference>
<dbReference type="CDD" id="cd06261">
    <property type="entry name" value="TM_PBP2"/>
    <property type="match status" value="1"/>
</dbReference>
<dbReference type="Gene3D" id="1.10.3720.10">
    <property type="entry name" value="MetI-like"/>
    <property type="match status" value="1"/>
</dbReference>
<evidence type="ECO:0000256" key="2">
    <source>
        <dbReference type="ARBA" id="ARBA00022448"/>
    </source>
</evidence>
<feature type="transmembrane region" description="Helical" evidence="7">
    <location>
        <begin position="141"/>
        <end position="164"/>
    </location>
</feature>
<evidence type="ECO:0000313" key="10">
    <source>
        <dbReference type="Proteomes" id="UP000295064"/>
    </source>
</evidence>
<dbReference type="SUPFAM" id="SSF161098">
    <property type="entry name" value="MetI-like"/>
    <property type="match status" value="1"/>
</dbReference>
<feature type="transmembrane region" description="Helical" evidence="7">
    <location>
        <begin position="108"/>
        <end position="129"/>
    </location>
</feature>
<dbReference type="PANTHER" id="PTHR32243">
    <property type="entry name" value="MALTOSE TRANSPORT SYSTEM PERMEASE-RELATED"/>
    <property type="match status" value="1"/>
</dbReference>
<feature type="transmembrane region" description="Helical" evidence="7">
    <location>
        <begin position="12"/>
        <end position="32"/>
    </location>
</feature>
<evidence type="ECO:0000256" key="4">
    <source>
        <dbReference type="ARBA" id="ARBA00022692"/>
    </source>
</evidence>
<accession>A0A4R6LZ91</accession>
<dbReference type="PANTHER" id="PTHR32243:SF18">
    <property type="entry name" value="INNER MEMBRANE ABC TRANSPORTER PERMEASE PROTEIN YCJP"/>
    <property type="match status" value="1"/>
</dbReference>
<evidence type="ECO:0000256" key="6">
    <source>
        <dbReference type="ARBA" id="ARBA00023136"/>
    </source>
</evidence>
<evidence type="ECO:0000256" key="3">
    <source>
        <dbReference type="ARBA" id="ARBA00022475"/>
    </source>
</evidence>
<feature type="transmembrane region" description="Helical" evidence="7">
    <location>
        <begin position="242"/>
        <end position="264"/>
    </location>
</feature>
<comment type="subcellular location">
    <subcellularLocation>
        <location evidence="1 7">Cell membrane</location>
        <topology evidence="1 7">Multi-pass membrane protein</topology>
    </subcellularLocation>
</comment>
<reference evidence="9 10" key="1">
    <citation type="submission" date="2019-03" db="EMBL/GenBank/DDBJ databases">
        <title>Subsurface microbial communities from deep shales in Ohio and West Virginia, USA.</title>
        <authorList>
            <person name="Wrighton K."/>
        </authorList>
    </citation>
    <scope>NUCLEOTIDE SEQUENCE [LARGE SCALE GENOMIC DNA]</scope>
    <source>
        <strain evidence="9 10">MA284_T2</strain>
    </source>
</reference>
<dbReference type="InterPro" id="IPR035906">
    <property type="entry name" value="MetI-like_sf"/>
</dbReference>
<keyword evidence="5 7" id="KW-1133">Transmembrane helix</keyword>
<name>A0A4R6LZ91_9FIRM</name>
<feature type="transmembrane region" description="Helical" evidence="7">
    <location>
        <begin position="185"/>
        <end position="207"/>
    </location>
</feature>
<dbReference type="EMBL" id="SNWX01000004">
    <property type="protein sequence ID" value="TDO94217.1"/>
    <property type="molecule type" value="Genomic_DNA"/>
</dbReference>
<feature type="transmembrane region" description="Helical" evidence="7">
    <location>
        <begin position="73"/>
        <end position="96"/>
    </location>
</feature>
<dbReference type="InterPro" id="IPR050901">
    <property type="entry name" value="BP-dep_ABC_trans_perm"/>
</dbReference>
<dbReference type="GO" id="GO:0055085">
    <property type="term" value="P:transmembrane transport"/>
    <property type="evidence" value="ECO:0007669"/>
    <property type="project" value="InterPro"/>
</dbReference>
<comment type="caution">
    <text evidence="9">The sequence shown here is derived from an EMBL/GenBank/DDBJ whole genome shotgun (WGS) entry which is preliminary data.</text>
</comment>
<sequence>MKNKSKLINLSLTHIIMIIFLMMLLFPTFVMLSTSFKTFEGVLGWPPQWIPDDFQFVNYINVWIGDYQFYKPFLNSMIIAGSVGLLSLLLGTPAAYALSRYKFAGRKLFLFSVLATQMFSPVVLLVPLYKIVRSMGLINTFTSVIIGRSAFALPMVIWLLTGYLSNIPKDLEEAAMVDGCSLFKSLYKIILPLAGPGIATAGIYAFIMGWNDLMFSLTFINEAEMAPITLAMSDFVGKNVVYWHEMMAAAVISILPVAIMFSYIQKYLVKGLTSGAVKG</sequence>
<keyword evidence="4 7" id="KW-0812">Transmembrane</keyword>
<evidence type="ECO:0000313" key="9">
    <source>
        <dbReference type="EMBL" id="TDO94217.1"/>
    </source>
</evidence>
<gene>
    <name evidence="9" type="ORF">DFR79_104183</name>
</gene>
<dbReference type="AlphaFoldDB" id="A0A4R6LZ91"/>
<dbReference type="Pfam" id="PF00528">
    <property type="entry name" value="BPD_transp_1"/>
    <property type="match status" value="1"/>
</dbReference>
<proteinExistence type="inferred from homology"/>
<evidence type="ECO:0000256" key="5">
    <source>
        <dbReference type="ARBA" id="ARBA00022989"/>
    </source>
</evidence>
<evidence type="ECO:0000256" key="1">
    <source>
        <dbReference type="ARBA" id="ARBA00004651"/>
    </source>
</evidence>
<evidence type="ECO:0000259" key="8">
    <source>
        <dbReference type="PROSITE" id="PS50928"/>
    </source>
</evidence>
<dbReference type="OrthoDB" id="9794684at2"/>
<organism evidence="9 10">
    <name type="scientific">Halanaerobium saccharolyticum</name>
    <dbReference type="NCBI Taxonomy" id="43595"/>
    <lineage>
        <taxon>Bacteria</taxon>
        <taxon>Bacillati</taxon>
        <taxon>Bacillota</taxon>
        <taxon>Clostridia</taxon>
        <taxon>Halanaerobiales</taxon>
        <taxon>Halanaerobiaceae</taxon>
        <taxon>Halanaerobium</taxon>
    </lineage>
</organism>
<evidence type="ECO:0000256" key="7">
    <source>
        <dbReference type="RuleBase" id="RU363032"/>
    </source>
</evidence>
<comment type="similarity">
    <text evidence="7">Belongs to the binding-protein-dependent transport system permease family.</text>
</comment>
<dbReference type="InterPro" id="IPR000515">
    <property type="entry name" value="MetI-like"/>
</dbReference>